<keyword evidence="4" id="KW-0443">Lipid metabolism</keyword>
<evidence type="ECO:0000313" key="7">
    <source>
        <dbReference type="Proteomes" id="UP000294881"/>
    </source>
</evidence>
<dbReference type="Proteomes" id="UP000294881">
    <property type="component" value="Unassembled WGS sequence"/>
</dbReference>
<comment type="caution">
    <text evidence="6">The sequence shown here is derived from an EMBL/GenBank/DDBJ whole genome shotgun (WGS) entry which is preliminary data.</text>
</comment>
<proteinExistence type="inferred from homology"/>
<dbReference type="Gene3D" id="3.40.50.720">
    <property type="entry name" value="NAD(P)-binding Rossmann-like Domain"/>
    <property type="match status" value="1"/>
</dbReference>
<accession>A0A4R2GYY9</accession>
<dbReference type="PANTHER" id="PTHR43180">
    <property type="entry name" value="3-OXOACYL-(ACYL-CARRIER-PROTEIN) REDUCTASE (AFU_ORTHOLOGUE AFUA_6G11210)"/>
    <property type="match status" value="1"/>
</dbReference>
<dbReference type="Pfam" id="PF13561">
    <property type="entry name" value="adh_short_C2"/>
    <property type="match status" value="1"/>
</dbReference>
<evidence type="ECO:0000256" key="4">
    <source>
        <dbReference type="ARBA" id="ARBA00023098"/>
    </source>
</evidence>
<comment type="similarity">
    <text evidence="1">Belongs to the short-chain dehydrogenases/reductases (SDR) family.</text>
</comment>
<keyword evidence="7" id="KW-1185">Reference proteome</keyword>
<dbReference type="PANTHER" id="PTHR43180:SF28">
    <property type="entry name" value="NAD(P)-BINDING ROSSMANN-FOLD SUPERFAMILY PROTEIN"/>
    <property type="match status" value="1"/>
</dbReference>
<organism evidence="6 7">
    <name type="scientific">Camelimonas lactis</name>
    <dbReference type="NCBI Taxonomy" id="659006"/>
    <lineage>
        <taxon>Bacteria</taxon>
        <taxon>Pseudomonadati</taxon>
        <taxon>Pseudomonadota</taxon>
        <taxon>Alphaproteobacteria</taxon>
        <taxon>Hyphomicrobiales</taxon>
        <taxon>Chelatococcaceae</taxon>
        <taxon>Camelimonas</taxon>
    </lineage>
</organism>
<dbReference type="SUPFAM" id="SSF51735">
    <property type="entry name" value="NAD(P)-binding Rossmann-fold domains"/>
    <property type="match status" value="1"/>
</dbReference>
<dbReference type="GO" id="GO:0008202">
    <property type="term" value="P:steroid metabolic process"/>
    <property type="evidence" value="ECO:0007669"/>
    <property type="project" value="UniProtKB-KW"/>
</dbReference>
<evidence type="ECO:0000256" key="3">
    <source>
        <dbReference type="ARBA" id="ARBA00023027"/>
    </source>
</evidence>
<dbReference type="GO" id="GO:0016491">
    <property type="term" value="F:oxidoreductase activity"/>
    <property type="evidence" value="ECO:0007669"/>
    <property type="project" value="UniProtKB-KW"/>
</dbReference>
<evidence type="ECO:0000313" key="6">
    <source>
        <dbReference type="EMBL" id="TCO15072.1"/>
    </source>
</evidence>
<dbReference type="FunFam" id="3.40.50.720:FF:000084">
    <property type="entry name" value="Short-chain dehydrogenase reductase"/>
    <property type="match status" value="1"/>
</dbReference>
<dbReference type="PRINTS" id="PR00081">
    <property type="entry name" value="GDHRDH"/>
</dbReference>
<dbReference type="InterPro" id="IPR002347">
    <property type="entry name" value="SDR_fam"/>
</dbReference>
<evidence type="ECO:0000256" key="2">
    <source>
        <dbReference type="ARBA" id="ARBA00023002"/>
    </source>
</evidence>
<keyword evidence="3" id="KW-0520">NAD</keyword>
<dbReference type="AlphaFoldDB" id="A0A4R2GYY9"/>
<name>A0A4R2GYY9_9HYPH</name>
<gene>
    <name evidence="6" type="ORF">EV666_10248</name>
</gene>
<dbReference type="EMBL" id="SLWL01000002">
    <property type="protein sequence ID" value="TCO15072.1"/>
    <property type="molecule type" value="Genomic_DNA"/>
</dbReference>
<dbReference type="OrthoDB" id="9812986at2"/>
<evidence type="ECO:0000256" key="5">
    <source>
        <dbReference type="ARBA" id="ARBA00023221"/>
    </source>
</evidence>
<keyword evidence="5" id="KW-0753">Steroid metabolism</keyword>
<sequence>MGDRLTGRAALITGGTSGIGEATVRLFVAEGAKVMIAGRNADKGAALAAELGDNAAFIATDVMREADVKRAIEATAERFGRLDCLFSNAGGPTRGTADTITADDYHHAMDLLLGSVLFGIRHAAPIMKAQGRGAIINNASVAALRGHMGGYLYSIAKAGVRRATEMAGLELGPFGVTVNSISPGAIATPIFFGGSQAATSLDPAHSDAKMRKLTQNLARATPLGRSGTPHDIATAALFLASDEGAFVNCHDLVVDGGMVAGGRTSFEDQTPGAAV</sequence>
<reference evidence="6 7" key="1">
    <citation type="submission" date="2019-03" db="EMBL/GenBank/DDBJ databases">
        <title>Genomic Encyclopedia of Type Strains, Phase IV (KMG-IV): sequencing the most valuable type-strain genomes for metagenomic binning, comparative biology and taxonomic classification.</title>
        <authorList>
            <person name="Goeker M."/>
        </authorList>
    </citation>
    <scope>NUCLEOTIDE SEQUENCE [LARGE SCALE GENOMIC DNA]</scope>
    <source>
        <strain evidence="6 7">DSM 22958</strain>
    </source>
</reference>
<dbReference type="PRINTS" id="PR00080">
    <property type="entry name" value="SDRFAMILY"/>
</dbReference>
<protein>
    <submittedName>
        <fullName evidence="6">NADP-dependent 3-hydroxy acid dehydrogenase YdfG</fullName>
    </submittedName>
</protein>
<keyword evidence="2" id="KW-0560">Oxidoreductase</keyword>
<dbReference type="InterPro" id="IPR036291">
    <property type="entry name" value="NAD(P)-bd_dom_sf"/>
</dbReference>
<evidence type="ECO:0000256" key="1">
    <source>
        <dbReference type="ARBA" id="ARBA00006484"/>
    </source>
</evidence>
<dbReference type="RefSeq" id="WP_132003003.1">
    <property type="nucleotide sequence ID" value="NZ_JBHUNN010000002.1"/>
</dbReference>